<name>A0A2X2VYT0_CLOCO</name>
<dbReference type="InterPro" id="IPR018389">
    <property type="entry name" value="DctP_fam"/>
</dbReference>
<reference evidence="2 5" key="2">
    <citation type="submission" date="2020-05" db="EMBL/GenBank/DDBJ databases">
        <title>Draft genome sequence of Clostridium cochlearium strain AGROS13 isolated from a sheep dairy farm in New Zealand.</title>
        <authorList>
            <person name="Gupta T.B."/>
            <person name="Jauregui R."/>
            <person name="Risson A.N."/>
            <person name="Brightwell G."/>
            <person name="Maclean P."/>
        </authorList>
    </citation>
    <scope>NUCLEOTIDE SEQUENCE [LARGE SCALE GENOMIC DNA]</scope>
    <source>
        <strain evidence="2 5">AGROS13</strain>
    </source>
</reference>
<dbReference type="Pfam" id="PF03480">
    <property type="entry name" value="DctP"/>
    <property type="match status" value="1"/>
</dbReference>
<keyword evidence="1" id="KW-0732">Signal</keyword>
<reference evidence="3 4" key="1">
    <citation type="submission" date="2018-06" db="EMBL/GenBank/DDBJ databases">
        <authorList>
            <consortium name="Pathogen Informatics"/>
            <person name="Doyle S."/>
        </authorList>
    </citation>
    <scope>NUCLEOTIDE SEQUENCE [LARGE SCALE GENOMIC DNA]</scope>
    <source>
        <strain evidence="3 4">NCTC13028</strain>
    </source>
</reference>
<proteinExistence type="predicted"/>
<dbReference type="Gene3D" id="3.40.190.170">
    <property type="entry name" value="Bacterial extracellular solute-binding protein, family 7"/>
    <property type="match status" value="1"/>
</dbReference>
<dbReference type="InterPro" id="IPR038404">
    <property type="entry name" value="TRAP_DctP_sf"/>
</dbReference>
<protein>
    <submittedName>
        <fullName evidence="2">TRAP transporter substrate-binding protein</fullName>
    </submittedName>
    <submittedName>
        <fullName evidence="3">Tripartite ATP-independent periplasmic transporter solute receptor, DctP family</fullName>
    </submittedName>
</protein>
<evidence type="ECO:0000256" key="1">
    <source>
        <dbReference type="ARBA" id="ARBA00022729"/>
    </source>
</evidence>
<evidence type="ECO:0000313" key="2">
    <source>
        <dbReference type="EMBL" id="NOH17181.1"/>
    </source>
</evidence>
<dbReference type="CDD" id="cd13603">
    <property type="entry name" value="PBP2_TRAP_Siap_TeaA_like"/>
    <property type="match status" value="1"/>
</dbReference>
<dbReference type="AlphaFoldDB" id="A0A2X2VYT0"/>
<dbReference type="Proteomes" id="UP000528432">
    <property type="component" value="Unassembled WGS sequence"/>
</dbReference>
<evidence type="ECO:0000313" key="3">
    <source>
        <dbReference type="EMBL" id="SQB33574.1"/>
    </source>
</evidence>
<dbReference type="PANTHER" id="PTHR33376">
    <property type="match status" value="1"/>
</dbReference>
<gene>
    <name evidence="2" type="ORF">HMJ28_12495</name>
    <name evidence="3" type="ORF">NCTC13028_00569</name>
</gene>
<dbReference type="GO" id="GO:0055085">
    <property type="term" value="P:transmembrane transport"/>
    <property type="evidence" value="ECO:0007669"/>
    <property type="project" value="InterPro"/>
</dbReference>
<dbReference type="EMBL" id="UAWC01000001">
    <property type="protein sequence ID" value="SQB33574.1"/>
    <property type="molecule type" value="Genomic_DNA"/>
</dbReference>
<evidence type="ECO:0000313" key="4">
    <source>
        <dbReference type="Proteomes" id="UP000250223"/>
    </source>
</evidence>
<dbReference type="EMBL" id="JABFIF010000038">
    <property type="protein sequence ID" value="NOH17181.1"/>
    <property type="molecule type" value="Genomic_DNA"/>
</dbReference>
<accession>A0A2X2VYT0</accession>
<dbReference type="Proteomes" id="UP000250223">
    <property type="component" value="Unassembled WGS sequence"/>
</dbReference>
<dbReference type="NCBIfam" id="NF037995">
    <property type="entry name" value="TRAP_S1"/>
    <property type="match status" value="1"/>
</dbReference>
<dbReference type="PANTHER" id="PTHR33376:SF4">
    <property type="entry name" value="SIALIC ACID-BINDING PERIPLASMIC PROTEIN SIAP"/>
    <property type="match status" value="1"/>
</dbReference>
<organism evidence="3 4">
    <name type="scientific">Clostridium cochlearium</name>
    <dbReference type="NCBI Taxonomy" id="1494"/>
    <lineage>
        <taxon>Bacteria</taxon>
        <taxon>Bacillati</taxon>
        <taxon>Bacillota</taxon>
        <taxon>Clostridia</taxon>
        <taxon>Eubacteriales</taxon>
        <taxon>Clostridiaceae</taxon>
        <taxon>Clostridium</taxon>
    </lineage>
</organism>
<keyword evidence="3" id="KW-0675">Receptor</keyword>
<sequence>MFESYEHAMKTLDNEKVMSKITEGMPESGTRPLAYSINGFRVVSNSKHPINSIDDIKDIKLRMPLNNMFIEAAKAWGFPVVTIPMTELFTALQQKVVDGQENPAITLYTSGWYEVQNHLAITNHIFSPTMYEVSESFWKKLTPEQQQIISDASKASAQYERELFLKQEKEVLKELEGKGVKITYPDLKPFMEKSKSVYDSAYSKNPELKGLVEEIKALK</sequence>
<evidence type="ECO:0000313" key="5">
    <source>
        <dbReference type="Proteomes" id="UP000528432"/>
    </source>
</evidence>